<dbReference type="Proteomes" id="UP000321555">
    <property type="component" value="Chromosome"/>
</dbReference>
<keyword evidence="1" id="KW-0472">Membrane</keyword>
<dbReference type="OrthoDB" id="2867256at2"/>
<dbReference type="AlphaFoldDB" id="A0A5B8Z7D8"/>
<organism evidence="2 3">
    <name type="scientific">Cytobacillus dafuensis</name>
    <name type="common">Bacillus dafuensis</name>
    <dbReference type="NCBI Taxonomy" id="1742359"/>
    <lineage>
        <taxon>Bacteria</taxon>
        <taxon>Bacillati</taxon>
        <taxon>Bacillota</taxon>
        <taxon>Bacilli</taxon>
        <taxon>Bacillales</taxon>
        <taxon>Bacillaceae</taxon>
        <taxon>Cytobacillus</taxon>
    </lineage>
</organism>
<evidence type="ECO:0000313" key="3">
    <source>
        <dbReference type="Proteomes" id="UP000321555"/>
    </source>
</evidence>
<evidence type="ECO:0008006" key="4">
    <source>
        <dbReference type="Google" id="ProtNLM"/>
    </source>
</evidence>
<evidence type="ECO:0000313" key="2">
    <source>
        <dbReference type="EMBL" id="QED49035.1"/>
    </source>
</evidence>
<feature type="transmembrane region" description="Helical" evidence="1">
    <location>
        <begin position="250"/>
        <end position="272"/>
    </location>
</feature>
<reference evidence="3" key="1">
    <citation type="submission" date="2019-08" db="EMBL/GenBank/DDBJ databases">
        <authorList>
            <person name="Zheng X."/>
        </authorList>
    </citation>
    <scope>NUCLEOTIDE SEQUENCE [LARGE SCALE GENOMIC DNA]</scope>
    <source>
        <strain evidence="3">FJAT-25496</strain>
    </source>
</reference>
<keyword evidence="1" id="KW-1133">Transmembrane helix</keyword>
<dbReference type="STRING" id="1742359.GCA_001439625_02798"/>
<sequence>MKKIILSWIWIAFLVLSFPRNFFAETQNPILKLEELNIQVMPEYALHPKDKEKSTPSLLIGYHGTLKNTTENPQKGQIEIPLPVNEKNFRIGFVADYNRDLSEMNEIDYKIDKKAGIISWETSEDIQPQEAYKFVIEYYSDQIKTDEDKKSLSYHFKSFTDIGLVSVIFLEPLKTENFTLTPAADSHQENGYGMNMFLYQYQGMKLNEEKEFKLEYNRSEAKTTIELMEEMAGNSPHGEGAVKKNETLPIGVTISVVGGISILSAILLVIFFKKRKKKPNVKKNETNKVNEFELKKSRLRTMLLEGSITEEEYKELLKKIGG</sequence>
<evidence type="ECO:0000256" key="1">
    <source>
        <dbReference type="SAM" id="Phobius"/>
    </source>
</evidence>
<dbReference type="EMBL" id="CP042593">
    <property type="protein sequence ID" value="QED49035.1"/>
    <property type="molecule type" value="Genomic_DNA"/>
</dbReference>
<accession>A0A5B8Z7D8</accession>
<keyword evidence="1" id="KW-0812">Transmembrane</keyword>
<dbReference type="RefSeq" id="WP_057772252.1">
    <property type="nucleotide sequence ID" value="NZ_CP042593.1"/>
</dbReference>
<name>A0A5B8Z7D8_CYTDA</name>
<proteinExistence type="predicted"/>
<protein>
    <recommendedName>
        <fullName evidence="4">SHOCT domain-containing protein</fullName>
    </recommendedName>
</protein>
<keyword evidence="3" id="KW-1185">Reference proteome</keyword>
<gene>
    <name evidence="2" type="ORF">FSZ17_18140</name>
</gene>
<dbReference type="KEGG" id="bda:FSZ17_18140"/>